<organism evidence="2 3">
    <name type="scientific">Deinococcus roseus</name>
    <dbReference type="NCBI Taxonomy" id="392414"/>
    <lineage>
        <taxon>Bacteria</taxon>
        <taxon>Thermotogati</taxon>
        <taxon>Deinococcota</taxon>
        <taxon>Deinococci</taxon>
        <taxon>Deinococcales</taxon>
        <taxon>Deinococcaceae</taxon>
        <taxon>Deinococcus</taxon>
    </lineage>
</organism>
<dbReference type="Proteomes" id="UP000632222">
    <property type="component" value="Unassembled WGS sequence"/>
</dbReference>
<name>A0ABQ2CUV5_9DEIO</name>
<reference evidence="3" key="1">
    <citation type="journal article" date="2019" name="Int. J. Syst. Evol. Microbiol.">
        <title>The Global Catalogue of Microorganisms (GCM) 10K type strain sequencing project: providing services to taxonomists for standard genome sequencing and annotation.</title>
        <authorList>
            <consortium name="The Broad Institute Genomics Platform"/>
            <consortium name="The Broad Institute Genome Sequencing Center for Infectious Disease"/>
            <person name="Wu L."/>
            <person name="Ma J."/>
        </authorList>
    </citation>
    <scope>NUCLEOTIDE SEQUENCE [LARGE SCALE GENOMIC DNA]</scope>
    <source>
        <strain evidence="3">JCM 14370</strain>
    </source>
</reference>
<keyword evidence="3" id="KW-1185">Reference proteome</keyword>
<evidence type="ECO:0008006" key="4">
    <source>
        <dbReference type="Google" id="ProtNLM"/>
    </source>
</evidence>
<gene>
    <name evidence="2" type="ORF">GCM10008938_05830</name>
</gene>
<feature type="transmembrane region" description="Helical" evidence="1">
    <location>
        <begin position="18"/>
        <end position="35"/>
    </location>
</feature>
<comment type="caution">
    <text evidence="2">The sequence shown here is derived from an EMBL/GenBank/DDBJ whole genome shotgun (WGS) entry which is preliminary data.</text>
</comment>
<protein>
    <recommendedName>
        <fullName evidence="4">Conjugal transfer protein</fullName>
    </recommendedName>
</protein>
<keyword evidence="1" id="KW-0472">Membrane</keyword>
<evidence type="ECO:0000256" key="1">
    <source>
        <dbReference type="SAM" id="Phobius"/>
    </source>
</evidence>
<dbReference type="RefSeq" id="WP_188999668.1">
    <property type="nucleotide sequence ID" value="NZ_BMOD01000002.1"/>
</dbReference>
<proteinExistence type="predicted"/>
<keyword evidence="1" id="KW-1133">Transmembrane helix</keyword>
<evidence type="ECO:0000313" key="3">
    <source>
        <dbReference type="Proteomes" id="UP000632222"/>
    </source>
</evidence>
<feature type="transmembrane region" description="Helical" evidence="1">
    <location>
        <begin position="47"/>
        <end position="69"/>
    </location>
</feature>
<sequence>MTPEAVARLIQQKLTPGLLIYLQPVFLLFLAGIFLKWSAGSVFPLKFLLVAFGVVSLGLAFFLVIWVLLMHRWSREIVPLMQERAFGTVIERYARYAFSRREKEYYGKQLR</sequence>
<dbReference type="EMBL" id="BMOD01000002">
    <property type="protein sequence ID" value="GGJ22402.1"/>
    <property type="molecule type" value="Genomic_DNA"/>
</dbReference>
<keyword evidence="1" id="KW-0812">Transmembrane</keyword>
<evidence type="ECO:0000313" key="2">
    <source>
        <dbReference type="EMBL" id="GGJ22402.1"/>
    </source>
</evidence>
<accession>A0ABQ2CUV5</accession>